<protein>
    <recommendedName>
        <fullName evidence="4">Methyltransferase type 11 domain-containing protein</fullName>
    </recommendedName>
</protein>
<evidence type="ECO:0000259" key="4">
    <source>
        <dbReference type="Pfam" id="PF08241"/>
    </source>
</evidence>
<organism evidence="5 6">
    <name type="scientific">Boothiomyces macroporosus</name>
    <dbReference type="NCBI Taxonomy" id="261099"/>
    <lineage>
        <taxon>Eukaryota</taxon>
        <taxon>Fungi</taxon>
        <taxon>Fungi incertae sedis</taxon>
        <taxon>Chytridiomycota</taxon>
        <taxon>Chytridiomycota incertae sedis</taxon>
        <taxon>Chytridiomycetes</taxon>
        <taxon>Rhizophydiales</taxon>
        <taxon>Terramycetaceae</taxon>
        <taxon>Boothiomyces</taxon>
    </lineage>
</organism>
<dbReference type="PANTHER" id="PTHR43464:SF19">
    <property type="entry name" value="UBIQUINONE BIOSYNTHESIS O-METHYLTRANSFERASE, MITOCHONDRIAL"/>
    <property type="match status" value="1"/>
</dbReference>
<dbReference type="GO" id="GO:0032259">
    <property type="term" value="P:methylation"/>
    <property type="evidence" value="ECO:0007669"/>
    <property type="project" value="UniProtKB-KW"/>
</dbReference>
<reference evidence="5" key="1">
    <citation type="submission" date="2020-05" db="EMBL/GenBank/DDBJ databases">
        <title>Phylogenomic resolution of chytrid fungi.</title>
        <authorList>
            <person name="Stajich J.E."/>
            <person name="Amses K."/>
            <person name="Simmons R."/>
            <person name="Seto K."/>
            <person name="Myers J."/>
            <person name="Bonds A."/>
            <person name="Quandt C.A."/>
            <person name="Barry K."/>
            <person name="Liu P."/>
            <person name="Grigoriev I."/>
            <person name="Longcore J.E."/>
            <person name="James T.Y."/>
        </authorList>
    </citation>
    <scope>NUCLEOTIDE SEQUENCE</scope>
    <source>
        <strain evidence="5">PLAUS21</strain>
    </source>
</reference>
<evidence type="ECO:0000313" key="6">
    <source>
        <dbReference type="Proteomes" id="UP001210925"/>
    </source>
</evidence>
<dbReference type="PANTHER" id="PTHR43464">
    <property type="entry name" value="METHYLTRANSFERASE"/>
    <property type="match status" value="1"/>
</dbReference>
<evidence type="ECO:0000256" key="3">
    <source>
        <dbReference type="ARBA" id="ARBA00022691"/>
    </source>
</evidence>
<evidence type="ECO:0000313" key="5">
    <source>
        <dbReference type="EMBL" id="KAJ3254159.1"/>
    </source>
</evidence>
<comment type="caution">
    <text evidence="5">The sequence shown here is derived from an EMBL/GenBank/DDBJ whole genome shotgun (WGS) entry which is preliminary data.</text>
</comment>
<dbReference type="Pfam" id="PF08241">
    <property type="entry name" value="Methyltransf_11"/>
    <property type="match status" value="1"/>
</dbReference>
<feature type="domain" description="Methyltransferase type 11" evidence="4">
    <location>
        <begin position="53"/>
        <end position="138"/>
    </location>
</feature>
<evidence type="ECO:0000256" key="1">
    <source>
        <dbReference type="ARBA" id="ARBA00022603"/>
    </source>
</evidence>
<dbReference type="InterPro" id="IPR029063">
    <property type="entry name" value="SAM-dependent_MTases_sf"/>
</dbReference>
<sequence length="201" mass="22886">MGWSVQESNEFYQTYADLYDQETSKETYPAPHIISLWVHEYTQNAKLATPKILDVGCGTGQSSQIFFSEKNSYQVTGIDASPQMLGVAKKYPFFKLICQDIQLPFDLDTFDAILCVGVLDFVADIEQMLARFKAHLQPQRCIGITIPATENESLNFMTSLQIEEMLSRLDLKVIKQEKFLGYQDSETGLETLYWGLLLTQI</sequence>
<dbReference type="InterPro" id="IPR013216">
    <property type="entry name" value="Methyltransf_11"/>
</dbReference>
<proteinExistence type="predicted"/>
<dbReference type="Proteomes" id="UP001210925">
    <property type="component" value="Unassembled WGS sequence"/>
</dbReference>
<dbReference type="AlphaFoldDB" id="A0AAD5Y5Y5"/>
<dbReference type="GO" id="GO:0008757">
    <property type="term" value="F:S-adenosylmethionine-dependent methyltransferase activity"/>
    <property type="evidence" value="ECO:0007669"/>
    <property type="project" value="InterPro"/>
</dbReference>
<dbReference type="Gene3D" id="3.40.50.150">
    <property type="entry name" value="Vaccinia Virus protein VP39"/>
    <property type="match status" value="1"/>
</dbReference>
<gene>
    <name evidence="5" type="ORF">HK103_007480</name>
</gene>
<keyword evidence="2" id="KW-0808">Transferase</keyword>
<dbReference type="SUPFAM" id="SSF53335">
    <property type="entry name" value="S-adenosyl-L-methionine-dependent methyltransferases"/>
    <property type="match status" value="1"/>
</dbReference>
<keyword evidence="6" id="KW-1185">Reference proteome</keyword>
<dbReference type="CDD" id="cd02440">
    <property type="entry name" value="AdoMet_MTases"/>
    <property type="match status" value="1"/>
</dbReference>
<keyword evidence="3" id="KW-0949">S-adenosyl-L-methionine</keyword>
<keyword evidence="1" id="KW-0489">Methyltransferase</keyword>
<dbReference type="EMBL" id="JADGKB010000091">
    <property type="protein sequence ID" value="KAJ3254159.1"/>
    <property type="molecule type" value="Genomic_DNA"/>
</dbReference>
<name>A0AAD5Y5Y5_9FUNG</name>
<accession>A0AAD5Y5Y5</accession>
<evidence type="ECO:0000256" key="2">
    <source>
        <dbReference type="ARBA" id="ARBA00022679"/>
    </source>
</evidence>